<evidence type="ECO:0000313" key="1">
    <source>
        <dbReference type="EMBL" id="GAI75393.1"/>
    </source>
</evidence>
<dbReference type="EMBL" id="BARW01007725">
    <property type="protein sequence ID" value="GAI75393.1"/>
    <property type="molecule type" value="Genomic_DNA"/>
</dbReference>
<name>X1R4C1_9ZZZZ</name>
<sequence length="161" mass="18930">MTSKNDISNDEKSLNSYIKRELLTGAKRLKNKYPPISENIKGVPNSLKIKKIYELKEIHKNFYLIITKNYSKKPRHRYFLAILLASQSSDLLVSLAKGFSKEHNLKLIQFSIYPQHFRVSLFSLKELNTTNNLSESINLLKEFRNKYRKELENLKNLIKNI</sequence>
<reference evidence="1" key="1">
    <citation type="journal article" date="2014" name="Front. Microbiol.">
        <title>High frequency of phylogenetically diverse reductive dehalogenase-homologous genes in deep subseafloor sedimentary metagenomes.</title>
        <authorList>
            <person name="Kawai M."/>
            <person name="Futagami T."/>
            <person name="Toyoda A."/>
            <person name="Takaki Y."/>
            <person name="Nishi S."/>
            <person name="Hori S."/>
            <person name="Arai W."/>
            <person name="Tsubouchi T."/>
            <person name="Morono Y."/>
            <person name="Uchiyama I."/>
            <person name="Ito T."/>
            <person name="Fujiyama A."/>
            <person name="Inagaki F."/>
            <person name="Takami H."/>
        </authorList>
    </citation>
    <scope>NUCLEOTIDE SEQUENCE</scope>
    <source>
        <strain evidence="1">Expedition CK06-06</strain>
    </source>
</reference>
<accession>X1R4C1</accession>
<organism evidence="1">
    <name type="scientific">marine sediment metagenome</name>
    <dbReference type="NCBI Taxonomy" id="412755"/>
    <lineage>
        <taxon>unclassified sequences</taxon>
        <taxon>metagenomes</taxon>
        <taxon>ecological metagenomes</taxon>
    </lineage>
</organism>
<protein>
    <submittedName>
        <fullName evidence="1">Uncharacterized protein</fullName>
    </submittedName>
</protein>
<gene>
    <name evidence="1" type="ORF">S12H4_16012</name>
</gene>
<comment type="caution">
    <text evidence="1">The sequence shown here is derived from an EMBL/GenBank/DDBJ whole genome shotgun (WGS) entry which is preliminary data.</text>
</comment>
<dbReference type="AlphaFoldDB" id="X1R4C1"/>
<proteinExistence type="predicted"/>